<proteinExistence type="predicted"/>
<dbReference type="InterPro" id="IPR004360">
    <property type="entry name" value="Glyas_Fos-R_dOase_dom"/>
</dbReference>
<dbReference type="CDD" id="cd07246">
    <property type="entry name" value="VOC_like"/>
    <property type="match status" value="1"/>
</dbReference>
<feature type="domain" description="VOC" evidence="1">
    <location>
        <begin position="10"/>
        <end position="135"/>
    </location>
</feature>
<evidence type="ECO:0000259" key="1">
    <source>
        <dbReference type="PROSITE" id="PS51819"/>
    </source>
</evidence>
<organism evidence="2 3">
    <name type="scientific">Bordetella petrii (strain ATCC BAA-461 / DSM 12804 / CCUG 43448 / CIP 107267 / Se-1111R)</name>
    <dbReference type="NCBI Taxonomy" id="340100"/>
    <lineage>
        <taxon>Bacteria</taxon>
        <taxon>Pseudomonadati</taxon>
        <taxon>Pseudomonadota</taxon>
        <taxon>Betaproteobacteria</taxon>
        <taxon>Burkholderiales</taxon>
        <taxon>Alcaligenaceae</taxon>
        <taxon>Bordetella</taxon>
    </lineage>
</organism>
<dbReference type="Proteomes" id="UP000001225">
    <property type="component" value="Chromosome"/>
</dbReference>
<protein>
    <submittedName>
        <fullName evidence="2">PhnB protein</fullName>
    </submittedName>
</protein>
<dbReference type="Gene3D" id="3.30.720.110">
    <property type="match status" value="1"/>
</dbReference>
<dbReference type="PROSITE" id="PS51819">
    <property type="entry name" value="VOC"/>
    <property type="match status" value="1"/>
</dbReference>
<dbReference type="InterPro" id="IPR037523">
    <property type="entry name" value="VOC_core"/>
</dbReference>
<dbReference type="SUPFAM" id="SSF54593">
    <property type="entry name" value="Glyoxalase/Bleomycin resistance protein/Dihydroxybiphenyl dioxygenase"/>
    <property type="match status" value="1"/>
</dbReference>
<dbReference type="Pfam" id="PF00903">
    <property type="entry name" value="Glyoxalase"/>
    <property type="match status" value="1"/>
</dbReference>
<accession>A9IUP6</accession>
<dbReference type="AlphaFoldDB" id="A9IUP6"/>
<dbReference type="STRING" id="94624.Bpet3228"/>
<dbReference type="PANTHER" id="PTHR34109:SF1">
    <property type="entry name" value="VOC DOMAIN-CONTAINING PROTEIN"/>
    <property type="match status" value="1"/>
</dbReference>
<name>A9IUP6_BORPD</name>
<reference evidence="2 3" key="1">
    <citation type="journal article" date="2008" name="BMC Genomics">
        <title>The missing link: Bordetella petrii is endowed with both the metabolic versatility of environmental bacteria and virulence traits of pathogenic Bordetellae.</title>
        <authorList>
            <person name="Gross R."/>
            <person name="Guzman C.A."/>
            <person name="Sebaihia M."/>
            <person name="Martins Dos Santos V.A."/>
            <person name="Pieper D.H."/>
            <person name="Koebnik R."/>
            <person name="Lechner M."/>
            <person name="Bartels D."/>
            <person name="Buhrmester J."/>
            <person name="Choudhuri J.V."/>
            <person name="Ebensen T."/>
            <person name="Gaigalat L."/>
            <person name="Herrmann S."/>
            <person name="Khachane A.N."/>
            <person name="Larisch C."/>
            <person name="Link S."/>
            <person name="Linke B."/>
            <person name="Meyer F."/>
            <person name="Mormann S."/>
            <person name="Nakunst D."/>
            <person name="Rueckert C."/>
            <person name="Schneiker-Bekel S."/>
            <person name="Schulze K."/>
            <person name="Vorhoelter F.J."/>
            <person name="Yevsa T."/>
            <person name="Engle J.T."/>
            <person name="Goldman W.E."/>
            <person name="Puehler A."/>
            <person name="Goebel U.B."/>
            <person name="Goesmann A."/>
            <person name="Bloecker H."/>
            <person name="Kaiser O."/>
            <person name="Martinez-Arias R."/>
        </authorList>
    </citation>
    <scope>NUCLEOTIDE SEQUENCE [LARGE SCALE GENOMIC DNA]</scope>
    <source>
        <strain evidence="3">ATCC BAA-461 / DSM 12804 / CCUG 43448 / CIP 107267 / Se-1111R</strain>
    </source>
</reference>
<evidence type="ECO:0000313" key="2">
    <source>
        <dbReference type="EMBL" id="CAP43570.1"/>
    </source>
</evidence>
<dbReference type="eggNOG" id="COG2764">
    <property type="taxonomic scope" value="Bacteria"/>
</dbReference>
<sequence>MATVKPIPADMHAVTPHLICDGAARAIDFYVQAFDAIELARLPGPEGKIMHASVRIGDSTLMLADAFPNCGPNDPTALNGSPVILHLYVEDVDATMARAQAAGATITMPAQDMFWGDRYGQLTDPLGHRWSVATHQHDYTPEQIQENMRAAFPDGCGQS</sequence>
<dbReference type="InterPro" id="IPR029068">
    <property type="entry name" value="Glyas_Bleomycin-R_OHBP_Dase"/>
</dbReference>
<evidence type="ECO:0000313" key="3">
    <source>
        <dbReference type="Proteomes" id="UP000001225"/>
    </source>
</evidence>
<dbReference type="PANTHER" id="PTHR34109">
    <property type="entry name" value="BNAUNNG04460D PROTEIN-RELATED"/>
    <property type="match status" value="1"/>
</dbReference>
<dbReference type="KEGG" id="bpt:Bpet3228"/>
<keyword evidence="3" id="KW-1185">Reference proteome</keyword>
<gene>
    <name evidence="2" type="primary">phnB2</name>
    <name evidence="2" type="ordered locus">Bpet3228</name>
</gene>
<dbReference type="EMBL" id="AM902716">
    <property type="protein sequence ID" value="CAP43570.1"/>
    <property type="molecule type" value="Genomic_DNA"/>
</dbReference>
<dbReference type="Gene3D" id="3.30.720.120">
    <property type="match status" value="1"/>
</dbReference>